<keyword evidence="3" id="KW-1003">Cell membrane</keyword>
<dbReference type="eggNOG" id="COG1175">
    <property type="taxonomic scope" value="Bacteria"/>
</dbReference>
<dbReference type="RefSeq" id="WP_012842875.1">
    <property type="nucleotide sequence ID" value="NC_013501.1"/>
</dbReference>
<evidence type="ECO:0000256" key="3">
    <source>
        <dbReference type="ARBA" id="ARBA00022475"/>
    </source>
</evidence>
<keyword evidence="4 7" id="KW-0812">Transmembrane</keyword>
<dbReference type="EMBL" id="CP001807">
    <property type="protein sequence ID" value="ACY47263.1"/>
    <property type="molecule type" value="Genomic_DNA"/>
</dbReference>
<feature type="transmembrane region" description="Helical" evidence="7">
    <location>
        <begin position="115"/>
        <end position="138"/>
    </location>
</feature>
<comment type="similarity">
    <text evidence="7">Belongs to the binding-protein-dependent transport system permease family.</text>
</comment>
<dbReference type="CDD" id="cd06261">
    <property type="entry name" value="TM_PBP2"/>
    <property type="match status" value="1"/>
</dbReference>
<dbReference type="Pfam" id="PF00528">
    <property type="entry name" value="BPD_transp_1"/>
    <property type="match status" value="1"/>
</dbReference>
<sequence>MPELRATLRRLQIRLRGERSGYVLVAPYLLHMAVFFGYPLLFAFVLMFHRWDIVTPMEFVGLKNFVRLVRDDLFFRALLNTGIFLTIHIPLQIIVALFFAELLNRPLRGRGFFRAAYFMPVVVSGVVITILFQQLFAFDTGLINRMIRALGGEPVPWLVSPALAMPSIALMATWKNVGLYIVLFLAGLQHIPKHLYEAAELDGANAWQRWWHVTLPMLNPTMVTVVVLSTIGGFSLFIEPYILTGGGPLNATLSAVLYIYNQAFYFNHMGYAAALGFCFAIVIFVVVLLQRRFVETDTWS</sequence>
<dbReference type="PANTHER" id="PTHR30193:SF37">
    <property type="entry name" value="INNER MEMBRANE ABC TRANSPORTER PERMEASE PROTEIN YCJO"/>
    <property type="match status" value="1"/>
</dbReference>
<dbReference type="GO" id="GO:0055085">
    <property type="term" value="P:transmembrane transport"/>
    <property type="evidence" value="ECO:0007669"/>
    <property type="project" value="InterPro"/>
</dbReference>
<feature type="transmembrane region" description="Helical" evidence="7">
    <location>
        <begin position="21"/>
        <end position="48"/>
    </location>
</feature>
<evidence type="ECO:0000313" key="9">
    <source>
        <dbReference type="EMBL" id="ACY47263.1"/>
    </source>
</evidence>
<feature type="transmembrane region" description="Helical" evidence="7">
    <location>
        <begin position="269"/>
        <end position="289"/>
    </location>
</feature>
<dbReference type="GO" id="GO:0005886">
    <property type="term" value="C:plasma membrane"/>
    <property type="evidence" value="ECO:0007669"/>
    <property type="project" value="UniProtKB-SubCell"/>
</dbReference>
<evidence type="ECO:0000256" key="7">
    <source>
        <dbReference type="RuleBase" id="RU363032"/>
    </source>
</evidence>
<evidence type="ECO:0000256" key="6">
    <source>
        <dbReference type="ARBA" id="ARBA00023136"/>
    </source>
</evidence>
<dbReference type="OrthoDB" id="9795403at2"/>
<dbReference type="Proteomes" id="UP000002221">
    <property type="component" value="Chromosome"/>
</dbReference>
<keyword evidence="6 7" id="KW-0472">Membrane</keyword>
<comment type="subcellular location">
    <subcellularLocation>
        <location evidence="1 7">Cell membrane</location>
        <topology evidence="1 7">Multi-pass membrane protein</topology>
    </subcellularLocation>
</comment>
<dbReference type="InterPro" id="IPR035906">
    <property type="entry name" value="MetI-like_sf"/>
</dbReference>
<dbReference type="Gene3D" id="1.10.3720.10">
    <property type="entry name" value="MetI-like"/>
    <property type="match status" value="1"/>
</dbReference>
<reference evidence="9 10" key="1">
    <citation type="journal article" date="2009" name="Stand. Genomic Sci.">
        <title>Complete genome sequence of Rhodothermus marinus type strain (R-10).</title>
        <authorList>
            <person name="Nolan M."/>
            <person name="Tindall B.J."/>
            <person name="Pomrenke H."/>
            <person name="Lapidus A."/>
            <person name="Copeland A."/>
            <person name="Glavina Del Rio T."/>
            <person name="Lucas S."/>
            <person name="Chen F."/>
            <person name="Tice H."/>
            <person name="Cheng J.F."/>
            <person name="Saunders E."/>
            <person name="Han C."/>
            <person name="Bruce D."/>
            <person name="Goodwin L."/>
            <person name="Chain P."/>
            <person name="Pitluck S."/>
            <person name="Ovchinikova G."/>
            <person name="Pati A."/>
            <person name="Ivanova N."/>
            <person name="Mavromatis K."/>
            <person name="Chen A."/>
            <person name="Palaniappan K."/>
            <person name="Land M."/>
            <person name="Hauser L."/>
            <person name="Chang Y.J."/>
            <person name="Jeffries C.D."/>
            <person name="Brettin T."/>
            <person name="Goker M."/>
            <person name="Bristow J."/>
            <person name="Eisen J.A."/>
            <person name="Markowitz V."/>
            <person name="Hugenholtz P."/>
            <person name="Kyrpides N.C."/>
            <person name="Klenk H.P."/>
            <person name="Detter J.C."/>
        </authorList>
    </citation>
    <scope>NUCLEOTIDE SEQUENCE [LARGE SCALE GENOMIC DNA]</scope>
    <source>
        <strain evidence="10">ATCC 43812 / DSM 4252 / R-10</strain>
    </source>
</reference>
<protein>
    <submittedName>
        <fullName evidence="9">Binding-protein-dependent transport systems inner membrane component</fullName>
    </submittedName>
</protein>
<dbReference type="InterPro" id="IPR000515">
    <property type="entry name" value="MetI-like"/>
</dbReference>
<accession>D0ME39</accession>
<organism evidence="9 10">
    <name type="scientific">Rhodothermus marinus (strain ATCC 43812 / DSM 4252 / R-10)</name>
    <name type="common">Rhodothermus obamensis</name>
    <dbReference type="NCBI Taxonomy" id="518766"/>
    <lineage>
        <taxon>Bacteria</taxon>
        <taxon>Pseudomonadati</taxon>
        <taxon>Rhodothermota</taxon>
        <taxon>Rhodothermia</taxon>
        <taxon>Rhodothermales</taxon>
        <taxon>Rhodothermaceae</taxon>
        <taxon>Rhodothermus</taxon>
    </lineage>
</organism>
<dbReference type="STRING" id="518766.Rmar_0359"/>
<dbReference type="PROSITE" id="PS50928">
    <property type="entry name" value="ABC_TM1"/>
    <property type="match status" value="1"/>
</dbReference>
<feature type="transmembrane region" description="Helical" evidence="7">
    <location>
        <begin position="217"/>
        <end position="238"/>
    </location>
</feature>
<evidence type="ECO:0000313" key="10">
    <source>
        <dbReference type="Proteomes" id="UP000002221"/>
    </source>
</evidence>
<dbReference type="HOGENOM" id="CLU_016047_0_2_10"/>
<evidence type="ECO:0000259" key="8">
    <source>
        <dbReference type="PROSITE" id="PS50928"/>
    </source>
</evidence>
<feature type="domain" description="ABC transmembrane type-1" evidence="8">
    <location>
        <begin position="78"/>
        <end position="290"/>
    </location>
</feature>
<dbReference type="SUPFAM" id="SSF161098">
    <property type="entry name" value="MetI-like"/>
    <property type="match status" value="1"/>
</dbReference>
<feature type="transmembrane region" description="Helical" evidence="7">
    <location>
        <begin position="77"/>
        <end position="103"/>
    </location>
</feature>
<feature type="transmembrane region" description="Helical" evidence="7">
    <location>
        <begin position="158"/>
        <end position="186"/>
    </location>
</feature>
<keyword evidence="2 7" id="KW-0813">Transport</keyword>
<keyword evidence="5 7" id="KW-1133">Transmembrane helix</keyword>
<keyword evidence="10" id="KW-1185">Reference proteome</keyword>
<proteinExistence type="inferred from homology"/>
<evidence type="ECO:0000256" key="4">
    <source>
        <dbReference type="ARBA" id="ARBA00022692"/>
    </source>
</evidence>
<evidence type="ECO:0000256" key="2">
    <source>
        <dbReference type="ARBA" id="ARBA00022448"/>
    </source>
</evidence>
<dbReference type="InterPro" id="IPR051393">
    <property type="entry name" value="ABC_transporter_permease"/>
</dbReference>
<evidence type="ECO:0000256" key="1">
    <source>
        <dbReference type="ARBA" id="ARBA00004651"/>
    </source>
</evidence>
<evidence type="ECO:0000256" key="5">
    <source>
        <dbReference type="ARBA" id="ARBA00022989"/>
    </source>
</evidence>
<dbReference type="AlphaFoldDB" id="D0ME39"/>
<gene>
    <name evidence="9" type="ordered locus">Rmar_0359</name>
</gene>
<name>D0ME39_RHOM4</name>
<dbReference type="KEGG" id="rmr:Rmar_0359"/>
<dbReference type="PANTHER" id="PTHR30193">
    <property type="entry name" value="ABC TRANSPORTER PERMEASE PROTEIN"/>
    <property type="match status" value="1"/>
</dbReference>